<dbReference type="Proteomes" id="UP000284676">
    <property type="component" value="Unassembled WGS sequence"/>
</dbReference>
<keyword evidence="2 4" id="KW-0808">Transferase</keyword>
<evidence type="ECO:0000256" key="2">
    <source>
        <dbReference type="ARBA" id="ARBA00022679"/>
    </source>
</evidence>
<name>A0A414Q218_FUSMR</name>
<evidence type="ECO:0000259" key="3">
    <source>
        <dbReference type="Pfam" id="PF00535"/>
    </source>
</evidence>
<dbReference type="PANTHER" id="PTHR22916:SF51">
    <property type="entry name" value="GLYCOSYLTRANSFERASE EPSH-RELATED"/>
    <property type="match status" value="1"/>
</dbReference>
<evidence type="ECO:0000256" key="1">
    <source>
        <dbReference type="ARBA" id="ARBA00022676"/>
    </source>
</evidence>
<keyword evidence="1" id="KW-0328">Glycosyltransferase</keyword>
<organism evidence="4 5">
    <name type="scientific">Fusobacterium mortiferum</name>
    <dbReference type="NCBI Taxonomy" id="850"/>
    <lineage>
        <taxon>Bacteria</taxon>
        <taxon>Fusobacteriati</taxon>
        <taxon>Fusobacteriota</taxon>
        <taxon>Fusobacteriia</taxon>
        <taxon>Fusobacteriales</taxon>
        <taxon>Fusobacteriaceae</taxon>
        <taxon>Fusobacterium</taxon>
    </lineage>
</organism>
<dbReference type="AlphaFoldDB" id="A0A414Q218"/>
<evidence type="ECO:0000313" key="4">
    <source>
        <dbReference type="EMBL" id="RHF74854.1"/>
    </source>
</evidence>
<dbReference type="Pfam" id="PF00535">
    <property type="entry name" value="Glycos_transf_2"/>
    <property type="match status" value="1"/>
</dbReference>
<proteinExistence type="predicted"/>
<dbReference type="SUPFAM" id="SSF53448">
    <property type="entry name" value="Nucleotide-diphospho-sugar transferases"/>
    <property type="match status" value="1"/>
</dbReference>
<dbReference type="InterPro" id="IPR001173">
    <property type="entry name" value="Glyco_trans_2-like"/>
</dbReference>
<feature type="domain" description="Glycosyltransferase 2-like" evidence="3">
    <location>
        <begin position="3"/>
        <end position="122"/>
    </location>
</feature>
<dbReference type="InterPro" id="IPR029044">
    <property type="entry name" value="Nucleotide-diphossugar_trans"/>
</dbReference>
<protein>
    <submittedName>
        <fullName evidence="4">Glycosyltransferase family 2 protein</fullName>
    </submittedName>
</protein>
<dbReference type="CDD" id="cd00761">
    <property type="entry name" value="Glyco_tranf_GTA_type"/>
    <property type="match status" value="1"/>
</dbReference>
<dbReference type="Gene3D" id="3.90.550.10">
    <property type="entry name" value="Spore Coat Polysaccharide Biosynthesis Protein SpsA, Chain A"/>
    <property type="match status" value="1"/>
</dbReference>
<reference evidence="4 5" key="1">
    <citation type="submission" date="2018-08" db="EMBL/GenBank/DDBJ databases">
        <title>A genome reference for cultivated species of the human gut microbiota.</title>
        <authorList>
            <person name="Zou Y."/>
            <person name="Xue W."/>
            <person name="Luo G."/>
        </authorList>
    </citation>
    <scope>NUCLEOTIDE SEQUENCE [LARGE SCALE GENOMIC DNA]</scope>
    <source>
        <strain evidence="4 5">AM25-1</strain>
    </source>
</reference>
<dbReference type="GO" id="GO:0016757">
    <property type="term" value="F:glycosyltransferase activity"/>
    <property type="evidence" value="ECO:0007669"/>
    <property type="project" value="UniProtKB-KW"/>
</dbReference>
<sequence length="263" mass="30742">MLTIFTPVYNRIDTLERLYESLLRQTSKEFQWIVVDDGSTDGSGELIKKFQKNSPFELIYKYVENGGKMRAINEGVALANGEFFLIVDSDDYITDDCVEKVLSYGKNLPNSMGGMIFRKMDIATKKITGKPYPKNIIDSSPIEIVYEYGIDGDKAEVFRTELLRENPFNVHEGEKFIPEAIVWVKIGEKYKMRYIDEGIYYFEYLENGYTRNFQKLMRNNPKGFREYYSFMLSYPLPLKNKIKFLIRYLQANYYTLIARGGKS</sequence>
<comment type="caution">
    <text evidence="4">The sequence shown here is derived from an EMBL/GenBank/DDBJ whole genome shotgun (WGS) entry which is preliminary data.</text>
</comment>
<accession>A0A414Q218</accession>
<dbReference type="EMBL" id="QRHL01000001">
    <property type="protein sequence ID" value="RHF74854.1"/>
    <property type="molecule type" value="Genomic_DNA"/>
</dbReference>
<gene>
    <name evidence="4" type="ORF">DW663_00240</name>
</gene>
<evidence type="ECO:0000313" key="5">
    <source>
        <dbReference type="Proteomes" id="UP000284676"/>
    </source>
</evidence>
<dbReference type="PANTHER" id="PTHR22916">
    <property type="entry name" value="GLYCOSYLTRANSFERASE"/>
    <property type="match status" value="1"/>
</dbReference>
<dbReference type="RefSeq" id="WP_118233836.1">
    <property type="nucleotide sequence ID" value="NZ_QRHL01000001.1"/>
</dbReference>